<dbReference type="Proteomes" id="UP001152607">
    <property type="component" value="Unassembled WGS sequence"/>
</dbReference>
<dbReference type="GO" id="GO:0033553">
    <property type="term" value="C:rDNA heterochromatin"/>
    <property type="evidence" value="ECO:0007669"/>
    <property type="project" value="TreeGrafter"/>
</dbReference>
<accession>A0A9W4UTV0</accession>
<name>A0A9W4UTV0_9PLEO</name>
<gene>
    <name evidence="4" type="ORF">PDIGIT_LOCUS15308</name>
</gene>
<dbReference type="OrthoDB" id="2421327at2759"/>
<feature type="domain" description="Cryptic loci regulator 2 N-terminal" evidence="3">
    <location>
        <begin position="89"/>
        <end position="169"/>
    </location>
</feature>
<dbReference type="PANTHER" id="PTHR38046:SF1">
    <property type="entry name" value="CRYPTIC LOCI REGULATOR 2"/>
    <property type="match status" value="1"/>
</dbReference>
<evidence type="ECO:0000313" key="4">
    <source>
        <dbReference type="EMBL" id="CAI6342105.1"/>
    </source>
</evidence>
<sequence>MAQPFTQFWPVFTIRSDGQEVVNLKGKIHRNGPTEAQLDRTPNDQGVSDYYRLLERDDPKHLDWRKKLGGMLLREIGGEEYEDKWPTSILNEFPEGYRLYEHIKAKATNESKSLKNHSGGGHDRQDAYLYGYPKGPKKRFRSPMEFFPHLLWLSTDEACDYQNCTCRICSPMQVDAEKPAPPPVKPDASLAIRNEPSSAAFARPAPVPLRRPSSTTGTPAAQSPVVKPALPNSVNSALSYPVPTPVSTADARQDKLPKVNVPTPLPQPRSYDQQIDCQYGKFVVRTGEVVWFHRASKGAWGLGIVARRWIPKDGSSDRAYLIQPLSHPYETPSQELITTEEKVKPWLAWSAPSCTYSFLQQNPTLSYDRVEWSALLSGQYGQGIPDVDACILAAKQVDTTYTLFDRVKSQVVAGVEYRYWNGIYLGGEKIWNGDPVRLRLAFGHDIMVVTDIVEKVFPANPPNATSKISFVGDVYSYRTMAPNNVPADSRIPIRMREDLRWRNQQLIPATGTQAYWALVHVGTSMDVEEIKGRWYETSLLFVDYFQKSIKNNESGNGVRMNARGDATGSGKILGTARPTRLSAFGAAVPKNMQLIESLEPPSEQAKSTLTGMQGMDMSIVGANSDSFQFDDLLNLEGTDDGPIAFAQDYNFG</sequence>
<keyword evidence="5" id="KW-1185">Reference proteome</keyword>
<feature type="compositionally biased region" description="Polar residues" evidence="1">
    <location>
        <begin position="212"/>
        <end position="221"/>
    </location>
</feature>
<dbReference type="GO" id="GO:0070824">
    <property type="term" value="C:SHREC complex"/>
    <property type="evidence" value="ECO:0007669"/>
    <property type="project" value="InterPro"/>
</dbReference>
<reference evidence="4" key="1">
    <citation type="submission" date="2023-01" db="EMBL/GenBank/DDBJ databases">
        <authorList>
            <person name="Van Ghelder C."/>
            <person name="Rancurel C."/>
        </authorList>
    </citation>
    <scope>NUCLEOTIDE SEQUENCE</scope>
    <source>
        <strain evidence="4">CNCM I-4278</strain>
    </source>
</reference>
<evidence type="ECO:0000256" key="1">
    <source>
        <dbReference type="SAM" id="MobiDB-lite"/>
    </source>
</evidence>
<dbReference type="GO" id="GO:0031934">
    <property type="term" value="C:mating-type region heterochromatin"/>
    <property type="evidence" value="ECO:0007669"/>
    <property type="project" value="TreeGrafter"/>
</dbReference>
<evidence type="ECO:0000313" key="5">
    <source>
        <dbReference type="Proteomes" id="UP001152607"/>
    </source>
</evidence>
<comment type="caution">
    <text evidence="4">The sequence shown here is derived from an EMBL/GenBank/DDBJ whole genome shotgun (WGS) entry which is preliminary data.</text>
</comment>
<evidence type="ECO:0000259" key="3">
    <source>
        <dbReference type="Pfam" id="PF16761"/>
    </source>
</evidence>
<dbReference type="InterPro" id="IPR031915">
    <property type="entry name" value="Clr2_N"/>
</dbReference>
<dbReference type="AlphaFoldDB" id="A0A9W4UTV0"/>
<dbReference type="EMBL" id="CAOQHR010000013">
    <property type="protein sequence ID" value="CAI6342105.1"/>
    <property type="molecule type" value="Genomic_DNA"/>
</dbReference>
<feature type="domain" description="Cryptic loci regulator 2 C-terminal" evidence="2">
    <location>
        <begin position="419"/>
        <end position="536"/>
    </location>
</feature>
<dbReference type="InterPro" id="IPR018839">
    <property type="entry name" value="Tscrpt-silencing_Clr2_C"/>
</dbReference>
<protein>
    <submittedName>
        <fullName evidence="4">Uncharacterized protein</fullName>
    </submittedName>
</protein>
<dbReference type="GO" id="GO:0030466">
    <property type="term" value="P:silent mating-type cassette heterochromatin formation"/>
    <property type="evidence" value="ECO:0007669"/>
    <property type="project" value="TreeGrafter"/>
</dbReference>
<feature type="region of interest" description="Disordered" evidence="1">
    <location>
        <begin position="195"/>
        <end position="228"/>
    </location>
</feature>
<proteinExistence type="predicted"/>
<dbReference type="PANTHER" id="PTHR38046">
    <property type="entry name" value="CRYPTIC LOCI REGULATOR 2"/>
    <property type="match status" value="1"/>
</dbReference>
<dbReference type="Pfam" id="PF16761">
    <property type="entry name" value="Clr2_transil"/>
    <property type="match status" value="1"/>
</dbReference>
<evidence type="ECO:0000259" key="2">
    <source>
        <dbReference type="Pfam" id="PF10383"/>
    </source>
</evidence>
<organism evidence="4 5">
    <name type="scientific">Periconia digitata</name>
    <dbReference type="NCBI Taxonomy" id="1303443"/>
    <lineage>
        <taxon>Eukaryota</taxon>
        <taxon>Fungi</taxon>
        <taxon>Dikarya</taxon>
        <taxon>Ascomycota</taxon>
        <taxon>Pezizomycotina</taxon>
        <taxon>Dothideomycetes</taxon>
        <taxon>Pleosporomycetidae</taxon>
        <taxon>Pleosporales</taxon>
        <taxon>Massarineae</taxon>
        <taxon>Periconiaceae</taxon>
        <taxon>Periconia</taxon>
    </lineage>
</organism>
<dbReference type="Pfam" id="PF10383">
    <property type="entry name" value="Clr2"/>
    <property type="match status" value="1"/>
</dbReference>
<dbReference type="InterPro" id="IPR038986">
    <property type="entry name" value="Clr2"/>
</dbReference>